<dbReference type="AlphaFoldDB" id="A0A377GYC1"/>
<feature type="domain" description="Endonuclease/exonuclease/phosphatase" evidence="4">
    <location>
        <begin position="26"/>
        <end position="202"/>
    </location>
</feature>
<evidence type="ECO:0000259" key="4">
    <source>
        <dbReference type="Pfam" id="PF03372"/>
    </source>
</evidence>
<dbReference type="GO" id="GO:0006308">
    <property type="term" value="P:DNA catabolic process"/>
    <property type="evidence" value="ECO:0007669"/>
    <property type="project" value="InterPro"/>
</dbReference>
<dbReference type="GO" id="GO:0004527">
    <property type="term" value="F:exonuclease activity"/>
    <property type="evidence" value="ECO:0007669"/>
    <property type="project" value="UniProtKB-KW"/>
</dbReference>
<organism evidence="5 6">
    <name type="scientific">Fusobacterium necrogenes</name>
    <dbReference type="NCBI Taxonomy" id="858"/>
    <lineage>
        <taxon>Bacteria</taxon>
        <taxon>Fusobacteriati</taxon>
        <taxon>Fusobacteriota</taxon>
        <taxon>Fusobacteriia</taxon>
        <taxon>Fusobacteriales</taxon>
        <taxon>Fusobacteriaceae</taxon>
        <taxon>Fusobacterium</taxon>
    </lineage>
</organism>
<keyword evidence="5" id="KW-0255">Endonuclease</keyword>
<evidence type="ECO:0000256" key="1">
    <source>
        <dbReference type="ARBA" id="ARBA00007359"/>
    </source>
</evidence>
<proteinExistence type="inferred from homology"/>
<accession>A0A377GYC1</accession>
<gene>
    <name evidence="5" type="ORF">NCTC10723_01388</name>
</gene>
<keyword evidence="3" id="KW-0378">Hydrolase</keyword>
<dbReference type="Pfam" id="PF03372">
    <property type="entry name" value="Exo_endo_phos"/>
    <property type="match status" value="1"/>
</dbReference>
<keyword evidence="2" id="KW-0540">Nuclease</keyword>
<evidence type="ECO:0000256" key="3">
    <source>
        <dbReference type="ARBA" id="ARBA00022801"/>
    </source>
</evidence>
<dbReference type="Gene3D" id="3.60.10.10">
    <property type="entry name" value="Endonuclease/exonuclease/phosphatase"/>
    <property type="match status" value="1"/>
</dbReference>
<dbReference type="EMBL" id="UGGU01000003">
    <property type="protein sequence ID" value="STO31925.1"/>
    <property type="molecule type" value="Genomic_DNA"/>
</dbReference>
<dbReference type="PANTHER" id="PTHR11371">
    <property type="entry name" value="DEOXYRIBONUCLEASE"/>
    <property type="match status" value="1"/>
</dbReference>
<evidence type="ECO:0000313" key="5">
    <source>
        <dbReference type="EMBL" id="STO31925.1"/>
    </source>
</evidence>
<dbReference type="InterPro" id="IPR005135">
    <property type="entry name" value="Endo/exonuclease/phosphatase"/>
</dbReference>
<protein>
    <submittedName>
        <fullName evidence="5">Endonuclease/Exonuclease/phosphatase family</fullName>
    </submittedName>
</protein>
<comment type="similarity">
    <text evidence="1">Belongs to the DNase I family.</text>
</comment>
<name>A0A377GYC1_9FUSO</name>
<dbReference type="Proteomes" id="UP000255328">
    <property type="component" value="Unassembled WGS sequence"/>
</dbReference>
<dbReference type="GO" id="GO:0046856">
    <property type="term" value="P:phosphatidylinositol dephosphorylation"/>
    <property type="evidence" value="ECO:0007669"/>
    <property type="project" value="InterPro"/>
</dbReference>
<evidence type="ECO:0000313" key="6">
    <source>
        <dbReference type="Proteomes" id="UP000255328"/>
    </source>
</evidence>
<dbReference type="GO" id="GO:0004536">
    <property type="term" value="F:DNA nuclease activity"/>
    <property type="evidence" value="ECO:0007669"/>
    <property type="project" value="InterPro"/>
</dbReference>
<dbReference type="InterPro" id="IPR036691">
    <property type="entry name" value="Endo/exonu/phosph_ase_sf"/>
</dbReference>
<dbReference type="SMART" id="SM00476">
    <property type="entry name" value="DNaseIc"/>
    <property type="match status" value="1"/>
</dbReference>
<keyword evidence="6" id="KW-1185">Reference proteome</keyword>
<dbReference type="OrthoDB" id="5500612at2"/>
<dbReference type="GO" id="GO:0004519">
    <property type="term" value="F:endonuclease activity"/>
    <property type="evidence" value="ECO:0007669"/>
    <property type="project" value="UniProtKB-KW"/>
</dbReference>
<keyword evidence="5" id="KW-0269">Exonuclease</keyword>
<evidence type="ECO:0000256" key="2">
    <source>
        <dbReference type="ARBA" id="ARBA00022722"/>
    </source>
</evidence>
<dbReference type="CDD" id="cd10283">
    <property type="entry name" value="MnuA_DNase1-like"/>
    <property type="match status" value="1"/>
</dbReference>
<dbReference type="InterPro" id="IPR016202">
    <property type="entry name" value="DNase_I"/>
</dbReference>
<dbReference type="RefSeq" id="WP_115270670.1">
    <property type="nucleotide sequence ID" value="NZ_CASFEE010000002.1"/>
</dbReference>
<dbReference type="GO" id="GO:0016791">
    <property type="term" value="F:phosphatase activity"/>
    <property type="evidence" value="ECO:0007669"/>
    <property type="project" value="InterPro"/>
</dbReference>
<sequence>MRKLKVLILYILMTLTLLAQEGYIASFNTLRIGKAQKDFKLISKVLESFDVVGLIEVMNPIGVERLIKELEKESGVRWKYHISPYSVGSTSYKEYFAYIWKSERVEFLGGRGFYPDDEKRFERVPYGADFKIGNFDFTFVLVHSIFGKKESERRAEAFAMDRVYNYFQGLDNEENDIIIAGDFNLRADDEAFENLLNHEDEIIYTIAPRIKTTIGKDKLASSYDNMFLSKIYTQEFEGKSGAIDFTKKQYRMMKDKISDHLPIFIIVDTEFDDD</sequence>
<dbReference type="SUPFAM" id="SSF56219">
    <property type="entry name" value="DNase I-like"/>
    <property type="match status" value="1"/>
</dbReference>
<reference evidence="5 6" key="1">
    <citation type="submission" date="2018-06" db="EMBL/GenBank/DDBJ databases">
        <authorList>
            <consortium name="Pathogen Informatics"/>
            <person name="Doyle S."/>
        </authorList>
    </citation>
    <scope>NUCLEOTIDE SEQUENCE [LARGE SCALE GENOMIC DNA]</scope>
    <source>
        <strain evidence="5 6">NCTC10723</strain>
    </source>
</reference>
<dbReference type="PANTHER" id="PTHR11371:SF31">
    <property type="entry name" value="EXTRACELLULAR NUCLEASE"/>
    <property type="match status" value="1"/>
</dbReference>